<accession>A0AAE3VXL5</accession>
<evidence type="ECO:0000313" key="10">
    <source>
        <dbReference type="EMBL" id="MDQ0365873.1"/>
    </source>
</evidence>
<proteinExistence type="inferred from homology"/>
<dbReference type="AlphaFoldDB" id="A0AAE3VXL5"/>
<dbReference type="Proteomes" id="UP001240236">
    <property type="component" value="Unassembled WGS sequence"/>
</dbReference>
<dbReference type="InterPro" id="IPR022398">
    <property type="entry name" value="Peptidase_S8_His-AS"/>
</dbReference>
<keyword evidence="2 6" id="KW-0645">Protease</keyword>
<dbReference type="Gene3D" id="3.40.50.200">
    <property type="entry name" value="Peptidase S8/S53 domain"/>
    <property type="match status" value="1"/>
</dbReference>
<feature type="chain" id="PRO_5042046576" evidence="8">
    <location>
        <begin position="29"/>
        <end position="1055"/>
    </location>
</feature>
<evidence type="ECO:0000256" key="7">
    <source>
        <dbReference type="RuleBase" id="RU003355"/>
    </source>
</evidence>
<keyword evidence="11" id="KW-1185">Reference proteome</keyword>
<evidence type="ECO:0000256" key="5">
    <source>
        <dbReference type="PIRSR" id="PIRSR615500-1"/>
    </source>
</evidence>
<feature type="active site" description="Charge relay system" evidence="5 6">
    <location>
        <position position="237"/>
    </location>
</feature>
<feature type="domain" description="Peptidase S8/S53" evidence="9">
    <location>
        <begin position="195"/>
        <end position="444"/>
    </location>
</feature>
<reference evidence="10 11" key="1">
    <citation type="submission" date="2023-07" db="EMBL/GenBank/DDBJ databases">
        <title>Sequencing the genomes of 1000 actinobacteria strains.</title>
        <authorList>
            <person name="Klenk H.-P."/>
        </authorList>
    </citation>
    <scope>NUCLEOTIDE SEQUENCE [LARGE SCALE GENOMIC DNA]</scope>
    <source>
        <strain evidence="10 11">DSM 44709</strain>
    </source>
</reference>
<evidence type="ECO:0000256" key="3">
    <source>
        <dbReference type="ARBA" id="ARBA00022801"/>
    </source>
</evidence>
<evidence type="ECO:0000256" key="8">
    <source>
        <dbReference type="SAM" id="SignalP"/>
    </source>
</evidence>
<feature type="active site" description="Charge relay system" evidence="5 6">
    <location>
        <position position="204"/>
    </location>
</feature>
<dbReference type="PROSITE" id="PS00137">
    <property type="entry name" value="SUBTILASE_HIS"/>
    <property type="match status" value="1"/>
</dbReference>
<comment type="caution">
    <text evidence="10">The sequence shown here is derived from an EMBL/GenBank/DDBJ whole genome shotgun (WGS) entry which is preliminary data.</text>
</comment>
<dbReference type="InterPro" id="IPR015500">
    <property type="entry name" value="Peptidase_S8_subtilisin-rel"/>
</dbReference>
<evidence type="ECO:0000256" key="4">
    <source>
        <dbReference type="ARBA" id="ARBA00022825"/>
    </source>
</evidence>
<evidence type="ECO:0000256" key="2">
    <source>
        <dbReference type="ARBA" id="ARBA00022670"/>
    </source>
</evidence>
<evidence type="ECO:0000256" key="6">
    <source>
        <dbReference type="PROSITE-ProRule" id="PRU01240"/>
    </source>
</evidence>
<dbReference type="InterPro" id="IPR023828">
    <property type="entry name" value="Peptidase_S8_Ser-AS"/>
</dbReference>
<dbReference type="SUPFAM" id="SSF52743">
    <property type="entry name" value="Subtilisin-like"/>
    <property type="match status" value="1"/>
</dbReference>
<dbReference type="InterPro" id="IPR013783">
    <property type="entry name" value="Ig-like_fold"/>
</dbReference>
<dbReference type="InterPro" id="IPR023827">
    <property type="entry name" value="Peptidase_S8_Asp-AS"/>
</dbReference>
<evidence type="ECO:0000313" key="11">
    <source>
        <dbReference type="Proteomes" id="UP001240236"/>
    </source>
</evidence>
<dbReference type="RefSeq" id="WP_307238779.1">
    <property type="nucleotide sequence ID" value="NZ_JAUSUZ010000001.1"/>
</dbReference>
<dbReference type="GO" id="GO:0004252">
    <property type="term" value="F:serine-type endopeptidase activity"/>
    <property type="evidence" value="ECO:0007669"/>
    <property type="project" value="UniProtKB-UniRule"/>
</dbReference>
<dbReference type="PROSITE" id="PS00138">
    <property type="entry name" value="SUBTILASE_SER"/>
    <property type="match status" value="1"/>
</dbReference>
<keyword evidence="4 6" id="KW-0720">Serine protease</keyword>
<dbReference type="Gene3D" id="2.60.40.10">
    <property type="entry name" value="Immunoglobulins"/>
    <property type="match status" value="1"/>
</dbReference>
<dbReference type="PANTHER" id="PTHR43806">
    <property type="entry name" value="PEPTIDASE S8"/>
    <property type="match status" value="1"/>
</dbReference>
<dbReference type="EMBL" id="JAUSUZ010000001">
    <property type="protein sequence ID" value="MDQ0365873.1"/>
    <property type="molecule type" value="Genomic_DNA"/>
</dbReference>
<dbReference type="InterPro" id="IPR036852">
    <property type="entry name" value="Peptidase_S8/S53_dom_sf"/>
</dbReference>
<feature type="active site" description="Charge relay system" evidence="5 6">
    <location>
        <position position="397"/>
    </location>
</feature>
<sequence>MRLHIRRAIAALSASTAAVALLPGTATASPPPLQVHNGRSVTLITGDRVTVHQGSVEVRRGPGREHVRFATTRHDGRVSVIPSDAAPLLGTGRVDPRLFDVTTLIEFGYDDRRAGLPLIVRGGTGNARAARALPGGMSAIEADRTGATWKSLTGAAAARRAGNPEIWLDGIRTPTLTESVPQIGAPAAWQAGLDGTGATVAVLDTGVDGNHPDLAGKVAGAQNFTEGEEDDADHVGHGTHVASTIAGKQGVAPGASLLSGKVCVTFGCSDSWILAGMQWAAEQGADVVNMSLGGRDTPGLDPLEEAVQTLTEEYGTLFVIAAGNSGELGDQTVESPGSADAALTVGAVDKRENLAVFSSRGPRRGDFAIKPEITAPGVDIVAAEAGTTGHVGMSGTSMATPHVAGAAAILAGQHDDWTAERLKATLVGSAKPNPEIPVGAQGAGRVDVARAITQTVSASPATLNYGRQRWPHSDDAPAAQTLTYRNSGTSALDLDLSVSDTPSGLITLSAATVTVPAGGTATVTVTADTSAEMADRFYAGHVTATAGDLVVRTPFGVDREVESYDMTLDVRDRAGAPAADGYLTLADLDKRTAQEYPLPITEPVRLPKGRYALTATINGAADTTFGAHPLLDVRETGTVTIDARAAEPVSVTVPNPAAEAALAEAGAEWREGYGASVDAGSFAALYSFNIAPKVSYDGFHAVVHGSFAKRHADGSFTDSPFSYDVQYLIEDTMITGYRHAVRQSELATVTARHARHGTGADAAVKGASPRHDAVSGSFTTSQEYRTLPFTRTEFYNADHGVRWGSFFQEAVVEDGFVSPYYLQFGPPVGYRPGRTVTEQFNKAVFGPSFPDMGFPQTGRQGDDMFIAPPMYGDGAGREGYSAVRTASKTTLYRNGELVGSVDDTGGSFTVPPDAADYRVEITSTLGTPGRLSTSQAATWTFPSAHTDPAGFTALPMSAVVFTPAVNDESVAPKGRAFAVPVRVDRQEGSAAAPNRSLTVEASFDDGRTWARVPVRDGAVQLRHPDRAGFVSLRAVAVDQAGNTVSQTMIRAYEIR</sequence>
<dbReference type="PANTHER" id="PTHR43806:SF11">
    <property type="entry name" value="CEREVISIN-RELATED"/>
    <property type="match status" value="1"/>
</dbReference>
<comment type="similarity">
    <text evidence="1 6 7">Belongs to the peptidase S8 family.</text>
</comment>
<evidence type="ECO:0000256" key="1">
    <source>
        <dbReference type="ARBA" id="ARBA00011073"/>
    </source>
</evidence>
<dbReference type="PROSITE" id="PS51892">
    <property type="entry name" value="SUBTILASE"/>
    <property type="match status" value="1"/>
</dbReference>
<dbReference type="InterPro" id="IPR000209">
    <property type="entry name" value="Peptidase_S8/S53_dom"/>
</dbReference>
<name>A0AAE3VXL5_9ACTN</name>
<keyword evidence="3 6" id="KW-0378">Hydrolase</keyword>
<dbReference type="PRINTS" id="PR00723">
    <property type="entry name" value="SUBTILISIN"/>
</dbReference>
<organism evidence="10 11">
    <name type="scientific">Catenuloplanes indicus</name>
    <dbReference type="NCBI Taxonomy" id="137267"/>
    <lineage>
        <taxon>Bacteria</taxon>
        <taxon>Bacillati</taxon>
        <taxon>Actinomycetota</taxon>
        <taxon>Actinomycetes</taxon>
        <taxon>Micromonosporales</taxon>
        <taxon>Micromonosporaceae</taxon>
        <taxon>Catenuloplanes</taxon>
    </lineage>
</organism>
<dbReference type="GO" id="GO:0006508">
    <property type="term" value="P:proteolysis"/>
    <property type="evidence" value="ECO:0007669"/>
    <property type="project" value="UniProtKB-KW"/>
</dbReference>
<dbReference type="InterPro" id="IPR050131">
    <property type="entry name" value="Peptidase_S8_subtilisin-like"/>
</dbReference>
<dbReference type="PROSITE" id="PS00136">
    <property type="entry name" value="SUBTILASE_ASP"/>
    <property type="match status" value="1"/>
</dbReference>
<protein>
    <submittedName>
        <fullName evidence="10">Subtilisin family serine protease</fullName>
    </submittedName>
</protein>
<evidence type="ECO:0000259" key="9">
    <source>
        <dbReference type="Pfam" id="PF00082"/>
    </source>
</evidence>
<dbReference type="Pfam" id="PF00082">
    <property type="entry name" value="Peptidase_S8"/>
    <property type="match status" value="1"/>
</dbReference>
<keyword evidence="8" id="KW-0732">Signal</keyword>
<dbReference type="GO" id="GO:0005975">
    <property type="term" value="P:carbohydrate metabolic process"/>
    <property type="evidence" value="ECO:0007669"/>
    <property type="project" value="UniProtKB-ARBA"/>
</dbReference>
<feature type="signal peptide" evidence="8">
    <location>
        <begin position="1"/>
        <end position="28"/>
    </location>
</feature>
<gene>
    <name evidence="10" type="ORF">J2S42_002542</name>
</gene>